<dbReference type="EMBL" id="JBBPBM010000046">
    <property type="protein sequence ID" value="KAK8521951.1"/>
    <property type="molecule type" value="Genomic_DNA"/>
</dbReference>
<evidence type="ECO:0000256" key="7">
    <source>
        <dbReference type="ARBA" id="ARBA00023098"/>
    </source>
</evidence>
<dbReference type="InterPro" id="IPR036514">
    <property type="entry name" value="SGNH_hydro_sf"/>
</dbReference>
<dbReference type="Gene3D" id="3.40.50.1110">
    <property type="entry name" value="SGNH hydrolase"/>
    <property type="match status" value="1"/>
</dbReference>
<feature type="chain" id="PRO_5046578484" evidence="8">
    <location>
        <begin position="29"/>
        <end position="361"/>
    </location>
</feature>
<evidence type="ECO:0000256" key="4">
    <source>
        <dbReference type="ARBA" id="ARBA00022729"/>
    </source>
</evidence>
<dbReference type="PANTHER" id="PTHR45650">
    <property type="entry name" value="GDSL-LIKE LIPASE/ACYLHYDROLASE-RELATED"/>
    <property type="match status" value="1"/>
</dbReference>
<keyword evidence="3" id="KW-0964">Secreted</keyword>
<evidence type="ECO:0000256" key="5">
    <source>
        <dbReference type="ARBA" id="ARBA00022801"/>
    </source>
</evidence>
<dbReference type="InterPro" id="IPR051238">
    <property type="entry name" value="GDSL_esterase/lipase"/>
</dbReference>
<sequence>MELKLKPIELVAISVLLALSSLLNRANAAPQVPCYFIFGDSQSDNGNNNNLPTLAKVNYLPYGIDFPQGPTGRFSNGRIAQDFIVELLGFQDQQSMPPFAQSTGRNITNGVNYASGSAGIRFETGRNLGARIPFDLQIFNHKIIISRLRLLMRNNSATNSLLNRCIYSVQIGSNDYINNYFKPEFYDTSRRFTLSEYATVLIQQLSDQLKTLYDTGARKFAVYGLGLIGCTPFTISEYGTNGSLCVDRLNEAATLFNDRLRPLIDQLNSNLTDAKFTYLNPTGSEADLATFVTNGSCCTIGGGDGELCLRNSQPCGRPRRYVFWDGVHTTEAWNEIVARSAYDSDSPLQASPFNIRRLATL</sequence>
<keyword evidence="10" id="KW-1185">Reference proteome</keyword>
<gene>
    <name evidence="9" type="ORF">V6N12_066521</name>
</gene>
<keyword evidence="6" id="KW-0442">Lipid degradation</keyword>
<dbReference type="SUPFAM" id="SSF52266">
    <property type="entry name" value="SGNH hydrolase"/>
    <property type="match status" value="1"/>
</dbReference>
<evidence type="ECO:0000256" key="2">
    <source>
        <dbReference type="ARBA" id="ARBA00008668"/>
    </source>
</evidence>
<comment type="caution">
    <text evidence="9">The sequence shown here is derived from an EMBL/GenBank/DDBJ whole genome shotgun (WGS) entry which is preliminary data.</text>
</comment>
<keyword evidence="7" id="KW-0443">Lipid metabolism</keyword>
<dbReference type="Pfam" id="PF00657">
    <property type="entry name" value="Lipase_GDSL"/>
    <property type="match status" value="1"/>
</dbReference>
<evidence type="ECO:0000256" key="6">
    <source>
        <dbReference type="ARBA" id="ARBA00022963"/>
    </source>
</evidence>
<dbReference type="PANTHER" id="PTHR45650:SF9">
    <property type="entry name" value="SGNH HYDROLASE-TYPE ESTERASE DOMAIN-CONTAINING PROTEIN"/>
    <property type="match status" value="1"/>
</dbReference>
<evidence type="ECO:0000313" key="9">
    <source>
        <dbReference type="EMBL" id="KAK8521951.1"/>
    </source>
</evidence>
<evidence type="ECO:0000256" key="3">
    <source>
        <dbReference type="ARBA" id="ARBA00022525"/>
    </source>
</evidence>
<protein>
    <submittedName>
        <fullName evidence="9">Uncharacterized protein</fullName>
    </submittedName>
</protein>
<organism evidence="9 10">
    <name type="scientific">Hibiscus sabdariffa</name>
    <name type="common">roselle</name>
    <dbReference type="NCBI Taxonomy" id="183260"/>
    <lineage>
        <taxon>Eukaryota</taxon>
        <taxon>Viridiplantae</taxon>
        <taxon>Streptophyta</taxon>
        <taxon>Embryophyta</taxon>
        <taxon>Tracheophyta</taxon>
        <taxon>Spermatophyta</taxon>
        <taxon>Magnoliopsida</taxon>
        <taxon>eudicotyledons</taxon>
        <taxon>Gunneridae</taxon>
        <taxon>Pentapetalae</taxon>
        <taxon>rosids</taxon>
        <taxon>malvids</taxon>
        <taxon>Malvales</taxon>
        <taxon>Malvaceae</taxon>
        <taxon>Malvoideae</taxon>
        <taxon>Hibiscus</taxon>
    </lineage>
</organism>
<comment type="subcellular location">
    <subcellularLocation>
        <location evidence="1">Secreted</location>
    </subcellularLocation>
</comment>
<keyword evidence="4 8" id="KW-0732">Signal</keyword>
<reference evidence="9 10" key="1">
    <citation type="journal article" date="2024" name="G3 (Bethesda)">
        <title>Genome assembly of Hibiscus sabdariffa L. provides insights into metabolisms of medicinal natural products.</title>
        <authorList>
            <person name="Kim T."/>
        </authorList>
    </citation>
    <scope>NUCLEOTIDE SEQUENCE [LARGE SCALE GENOMIC DNA]</scope>
    <source>
        <strain evidence="9">TK-2024</strain>
        <tissue evidence="9">Old leaves</tissue>
    </source>
</reference>
<proteinExistence type="inferred from homology"/>
<dbReference type="InterPro" id="IPR035669">
    <property type="entry name" value="SGNH_plant_lipase-like"/>
</dbReference>
<keyword evidence="5" id="KW-0378">Hydrolase</keyword>
<accession>A0ABR2CQC6</accession>
<comment type="similarity">
    <text evidence="2">Belongs to the 'GDSL' lipolytic enzyme family.</text>
</comment>
<evidence type="ECO:0000256" key="8">
    <source>
        <dbReference type="SAM" id="SignalP"/>
    </source>
</evidence>
<feature type="signal peptide" evidence="8">
    <location>
        <begin position="1"/>
        <end position="28"/>
    </location>
</feature>
<dbReference type="CDD" id="cd01837">
    <property type="entry name" value="SGNH_plant_lipase_like"/>
    <property type="match status" value="1"/>
</dbReference>
<name>A0ABR2CQC6_9ROSI</name>
<dbReference type="Proteomes" id="UP001472677">
    <property type="component" value="Unassembled WGS sequence"/>
</dbReference>
<evidence type="ECO:0000313" key="10">
    <source>
        <dbReference type="Proteomes" id="UP001472677"/>
    </source>
</evidence>
<evidence type="ECO:0000256" key="1">
    <source>
        <dbReference type="ARBA" id="ARBA00004613"/>
    </source>
</evidence>
<dbReference type="InterPro" id="IPR001087">
    <property type="entry name" value="GDSL"/>
</dbReference>